<proteinExistence type="predicted"/>
<dbReference type="InterPro" id="IPR009057">
    <property type="entry name" value="Homeodomain-like_sf"/>
</dbReference>
<accession>A0A4R2LEG4</accession>
<dbReference type="EMBL" id="SLWY01000003">
    <property type="protein sequence ID" value="TCO83056.1"/>
    <property type="molecule type" value="Genomic_DNA"/>
</dbReference>
<protein>
    <submittedName>
        <fullName evidence="1">Transposase</fullName>
    </submittedName>
</protein>
<dbReference type="SUPFAM" id="SSF46689">
    <property type="entry name" value="Homeodomain-like"/>
    <property type="match status" value="1"/>
</dbReference>
<dbReference type="Proteomes" id="UP000295765">
    <property type="component" value="Unassembled WGS sequence"/>
</dbReference>
<keyword evidence="2" id="KW-1185">Reference proteome</keyword>
<evidence type="ECO:0000313" key="1">
    <source>
        <dbReference type="EMBL" id="TCO83056.1"/>
    </source>
</evidence>
<comment type="caution">
    <text evidence="1">The sequence shown here is derived from an EMBL/GenBank/DDBJ whole genome shotgun (WGS) entry which is preliminary data.</text>
</comment>
<dbReference type="AlphaFoldDB" id="A0A4R2LEG4"/>
<reference evidence="1 2" key="1">
    <citation type="submission" date="2019-03" db="EMBL/GenBank/DDBJ databases">
        <title>Genomic Encyclopedia of Type Strains, Phase IV (KMG-IV): sequencing the most valuable type-strain genomes for metagenomic binning, comparative biology and taxonomic classification.</title>
        <authorList>
            <person name="Goeker M."/>
        </authorList>
    </citation>
    <scope>NUCLEOTIDE SEQUENCE [LARGE SCALE GENOMIC DNA]</scope>
    <source>
        <strain evidence="1 2">DSM 25287</strain>
    </source>
</reference>
<gene>
    <name evidence="1" type="ORF">EV699_103104</name>
</gene>
<dbReference type="OrthoDB" id="9774608at2"/>
<sequence length="180" mass="20355">MNDLRRKVLAAYLRQEGSERALARRFAVSLRFVRDLLKRYRGTGDAIPNPHAGGRAHKIAEANALILRKRIRQRTVFVNLTGQTVSAVTVGLNLSRLGLTRKKKTVRAREAPSEAIQEARDAFHSPCQIGLPTARLHVTEPHYPATGRRVRPLMLLETMLQPYCLQQWHTLSDPKMKSTS</sequence>
<name>A0A4R2LEG4_9GAMM</name>
<organism evidence="1 2">
    <name type="scientific">Plasticicumulans lactativorans</name>
    <dbReference type="NCBI Taxonomy" id="1133106"/>
    <lineage>
        <taxon>Bacteria</taxon>
        <taxon>Pseudomonadati</taxon>
        <taxon>Pseudomonadota</taxon>
        <taxon>Gammaproteobacteria</taxon>
        <taxon>Candidatus Competibacteraceae</taxon>
        <taxon>Plasticicumulans</taxon>
    </lineage>
</organism>
<evidence type="ECO:0000313" key="2">
    <source>
        <dbReference type="Proteomes" id="UP000295765"/>
    </source>
</evidence>
<dbReference type="RefSeq" id="WP_132538744.1">
    <property type="nucleotide sequence ID" value="NZ_SLWY01000003.1"/>
</dbReference>